<dbReference type="PANTHER" id="PTHR11104:SF0">
    <property type="entry name" value="SPBETA PROPHAGE-DERIVED AMINOGLYCOSIDE N(3')-ACETYLTRANSFERASE-LIKE PROTEIN YOKD"/>
    <property type="match status" value="1"/>
</dbReference>
<keyword evidence="2 4" id="KW-0808">Transferase</keyword>
<comment type="similarity">
    <text evidence="1 4">Belongs to the antibiotic N-acetyltransferase family.</text>
</comment>
<dbReference type="PANTHER" id="PTHR11104">
    <property type="entry name" value="AMINOGLYCOSIDE N3-ACETYLTRANSFERASE"/>
    <property type="match status" value="1"/>
</dbReference>
<keyword evidence="4" id="KW-0046">Antibiotic resistance</keyword>
<name>A0ABT1SLL7_9FIRM</name>
<evidence type="ECO:0000313" key="5">
    <source>
        <dbReference type="EMBL" id="MCQ5122111.1"/>
    </source>
</evidence>
<dbReference type="EMBL" id="JANGCH010000009">
    <property type="protein sequence ID" value="MCQ5122111.1"/>
    <property type="molecule type" value="Genomic_DNA"/>
</dbReference>
<evidence type="ECO:0000313" key="6">
    <source>
        <dbReference type="Proteomes" id="UP001524435"/>
    </source>
</evidence>
<accession>A0ABT1SLL7</accession>
<dbReference type="RefSeq" id="WP_102267776.1">
    <property type="nucleotide sequence ID" value="NZ_CALVCM010000011.1"/>
</dbReference>
<reference evidence="5 6" key="1">
    <citation type="submission" date="2022-06" db="EMBL/GenBank/DDBJ databases">
        <title>Isolation of gut microbiota from human fecal samples.</title>
        <authorList>
            <person name="Pamer E.G."/>
            <person name="Barat B."/>
            <person name="Waligurski E."/>
            <person name="Medina S."/>
            <person name="Paddock L."/>
            <person name="Mostad J."/>
        </authorList>
    </citation>
    <scope>NUCLEOTIDE SEQUENCE [LARGE SCALE GENOMIC DNA]</scope>
    <source>
        <strain evidence="5 6">DFI.6.1</strain>
    </source>
</reference>
<dbReference type="EC" id="2.3.1.-" evidence="4"/>
<proteinExistence type="inferred from homology"/>
<protein>
    <recommendedName>
        <fullName evidence="4">Aminoglycoside N(3)-acetyltransferase</fullName>
        <ecNumber evidence="4">2.3.1.-</ecNumber>
    </recommendedName>
</protein>
<gene>
    <name evidence="5" type="ORF">NE663_07550</name>
</gene>
<sequence>MTQRKEQKQIPCVCDKHYIKEQLQGMGVRKGMVLLVQGKMEKLGKIIGGAQTLIDAIMEVIGYEGTLVMPAFTPYKKDPACLWDGKEYREQWEQIRKGERPFDRKLDAPRNTLAAQFMRNEGVLRSHHPLYSFLAWGKYAKVIVEKHPLHFGLNEESPLGKLCELNGYVLLFGCGYASCAVFQMANHALDLPVRLVSVPIAKGGETAFQELLDIPYQNDVFQEVGMVMEDRKIVEFMYINNDRCRLFSAREAVNIAITYGHLKNGAFA</sequence>
<dbReference type="Proteomes" id="UP001524435">
    <property type="component" value="Unassembled WGS sequence"/>
</dbReference>
<comment type="catalytic activity">
    <reaction evidence="4">
        <text>a 2-deoxystreptamine antibiotic + acetyl-CoA = an N(3)-acetyl-2-deoxystreptamine antibiotic + CoA + H(+)</text>
        <dbReference type="Rhea" id="RHEA:12665"/>
        <dbReference type="ChEBI" id="CHEBI:15378"/>
        <dbReference type="ChEBI" id="CHEBI:57287"/>
        <dbReference type="ChEBI" id="CHEBI:57288"/>
        <dbReference type="ChEBI" id="CHEBI:57921"/>
        <dbReference type="ChEBI" id="CHEBI:77452"/>
        <dbReference type="EC" id="2.3.1.81"/>
    </reaction>
</comment>
<evidence type="ECO:0000256" key="1">
    <source>
        <dbReference type="ARBA" id="ARBA00006383"/>
    </source>
</evidence>
<keyword evidence="3 4" id="KW-0012">Acyltransferase</keyword>
<dbReference type="Pfam" id="PF02522">
    <property type="entry name" value="Antibiotic_NAT"/>
    <property type="match status" value="1"/>
</dbReference>
<evidence type="ECO:0000256" key="3">
    <source>
        <dbReference type="ARBA" id="ARBA00023315"/>
    </source>
</evidence>
<dbReference type="InterPro" id="IPR003679">
    <property type="entry name" value="Amioglycoside_AcTrfase"/>
</dbReference>
<keyword evidence="6" id="KW-1185">Reference proteome</keyword>
<dbReference type="InterPro" id="IPR028345">
    <property type="entry name" value="Antibiotic_NAT-like"/>
</dbReference>
<organism evidence="5 6">
    <name type="scientific">Massilicoli timonensis</name>
    <dbReference type="NCBI Taxonomy" id="2015901"/>
    <lineage>
        <taxon>Bacteria</taxon>
        <taxon>Bacillati</taxon>
        <taxon>Bacillota</taxon>
        <taxon>Erysipelotrichia</taxon>
        <taxon>Erysipelotrichales</taxon>
        <taxon>Erysipelotrichaceae</taxon>
        <taxon>Massilicoli</taxon>
    </lineage>
</organism>
<comment type="caution">
    <text evidence="5">The sequence shown here is derived from an EMBL/GenBank/DDBJ whole genome shotgun (WGS) entry which is preliminary data.</text>
</comment>
<evidence type="ECO:0000256" key="4">
    <source>
        <dbReference type="RuleBase" id="RU365031"/>
    </source>
</evidence>
<dbReference type="SUPFAM" id="SSF110710">
    <property type="entry name" value="TTHA0583/YokD-like"/>
    <property type="match status" value="1"/>
</dbReference>
<evidence type="ECO:0000256" key="2">
    <source>
        <dbReference type="ARBA" id="ARBA00022679"/>
    </source>
</evidence>